<evidence type="ECO:0000256" key="1">
    <source>
        <dbReference type="ARBA" id="ARBA00007611"/>
    </source>
</evidence>
<dbReference type="PROSITE" id="PS51406">
    <property type="entry name" value="FIBRINOGEN_C_2"/>
    <property type="match status" value="1"/>
</dbReference>
<dbReference type="InterPro" id="IPR036084">
    <property type="entry name" value="Ser_inhib-like_sf"/>
</dbReference>
<dbReference type="PROSITE" id="PS51257">
    <property type="entry name" value="PROKAR_LIPOPROTEIN"/>
    <property type="match status" value="1"/>
</dbReference>
<dbReference type="InterPro" id="IPR001881">
    <property type="entry name" value="EGF-like_Ca-bd_dom"/>
</dbReference>
<evidence type="ECO:0000256" key="6">
    <source>
        <dbReference type="SAM" id="SignalP"/>
    </source>
</evidence>
<proteinExistence type="inferred from homology"/>
<keyword evidence="11" id="KW-1185">Reference proteome</keyword>
<keyword evidence="4 5" id="KW-1015">Disulfide bond</keyword>
<dbReference type="SMART" id="SM00216">
    <property type="entry name" value="VWD"/>
    <property type="match status" value="1"/>
</dbReference>
<dbReference type="GO" id="GO:0004867">
    <property type="term" value="F:serine-type endopeptidase inhibitor activity"/>
    <property type="evidence" value="ECO:0007669"/>
    <property type="project" value="UniProtKB-KW"/>
</dbReference>
<dbReference type="SMART" id="SM00179">
    <property type="entry name" value="EGF_CA"/>
    <property type="match status" value="2"/>
</dbReference>
<dbReference type="Pfam" id="PF00094">
    <property type="entry name" value="VWD"/>
    <property type="match status" value="1"/>
</dbReference>
<dbReference type="Pfam" id="PF01826">
    <property type="entry name" value="TIL"/>
    <property type="match status" value="1"/>
</dbReference>
<dbReference type="Gene3D" id="2.10.25.10">
    <property type="entry name" value="Laminin"/>
    <property type="match status" value="3"/>
</dbReference>
<dbReference type="SUPFAM" id="SSF57567">
    <property type="entry name" value="Serine protease inhibitors"/>
    <property type="match status" value="1"/>
</dbReference>
<dbReference type="GO" id="GO:0005509">
    <property type="term" value="F:calcium ion binding"/>
    <property type="evidence" value="ECO:0007669"/>
    <property type="project" value="InterPro"/>
</dbReference>
<dbReference type="InterPro" id="IPR014716">
    <property type="entry name" value="Fibrinogen_a/b/g_C_1"/>
</dbReference>
<gene>
    <name evidence="10" type="ORF">QR680_016979</name>
</gene>
<dbReference type="PROSITE" id="PS01187">
    <property type="entry name" value="EGF_CA"/>
    <property type="match status" value="1"/>
</dbReference>
<comment type="caution">
    <text evidence="10">The sequence shown here is derived from an EMBL/GenBank/DDBJ whole genome shotgun (WGS) entry which is preliminary data.</text>
</comment>
<organism evidence="10 11">
    <name type="scientific">Steinernema hermaphroditum</name>
    <dbReference type="NCBI Taxonomy" id="289476"/>
    <lineage>
        <taxon>Eukaryota</taxon>
        <taxon>Metazoa</taxon>
        <taxon>Ecdysozoa</taxon>
        <taxon>Nematoda</taxon>
        <taxon>Chromadorea</taxon>
        <taxon>Rhabditida</taxon>
        <taxon>Tylenchina</taxon>
        <taxon>Panagrolaimomorpha</taxon>
        <taxon>Strongyloidoidea</taxon>
        <taxon>Steinernematidae</taxon>
        <taxon>Steinernema</taxon>
    </lineage>
</organism>
<name>A0AA39LNI3_9BILA</name>
<dbReference type="SUPFAM" id="SSF57196">
    <property type="entry name" value="EGF/Laminin"/>
    <property type="match status" value="2"/>
</dbReference>
<dbReference type="InterPro" id="IPR002919">
    <property type="entry name" value="TIL_dom"/>
</dbReference>
<keyword evidence="6" id="KW-0732">Signal</keyword>
<feature type="disulfide bond" evidence="5">
    <location>
        <begin position="87"/>
        <end position="96"/>
    </location>
</feature>
<evidence type="ECO:0000313" key="11">
    <source>
        <dbReference type="Proteomes" id="UP001175271"/>
    </source>
</evidence>
<dbReference type="InterPro" id="IPR049883">
    <property type="entry name" value="NOTCH1_EGF-like"/>
</dbReference>
<dbReference type="FunFam" id="2.10.25.10:FF:000055">
    <property type="entry name" value="alpha-tectorin isoform X1"/>
    <property type="match status" value="1"/>
</dbReference>
<feature type="domain" description="EGF-like" evidence="7">
    <location>
        <begin position="575"/>
        <end position="611"/>
    </location>
</feature>
<protein>
    <submittedName>
        <fullName evidence="10">Uncharacterized protein</fullName>
    </submittedName>
</protein>
<comment type="caution">
    <text evidence="5">Lacks conserved residue(s) required for the propagation of feature annotation.</text>
</comment>
<evidence type="ECO:0000256" key="3">
    <source>
        <dbReference type="ARBA" id="ARBA00022900"/>
    </source>
</evidence>
<dbReference type="Pfam" id="PF00147">
    <property type="entry name" value="Fibrinogen_C"/>
    <property type="match status" value="1"/>
</dbReference>
<dbReference type="InterPro" id="IPR000152">
    <property type="entry name" value="EGF-type_Asp/Asn_hydroxyl_site"/>
</dbReference>
<dbReference type="SUPFAM" id="SSF56496">
    <property type="entry name" value="Fibrinogen C-terminal domain-like"/>
    <property type="match status" value="1"/>
</dbReference>
<keyword evidence="2 5" id="KW-0245">EGF-like domain</keyword>
<dbReference type="PROSITE" id="PS00010">
    <property type="entry name" value="ASX_HYDROXYL"/>
    <property type="match status" value="1"/>
</dbReference>
<evidence type="ECO:0000256" key="4">
    <source>
        <dbReference type="ARBA" id="ARBA00023157"/>
    </source>
</evidence>
<dbReference type="Gene3D" id="3.90.215.10">
    <property type="entry name" value="Gamma Fibrinogen, chain A, domain 1"/>
    <property type="match status" value="1"/>
</dbReference>
<dbReference type="NCBIfam" id="NF040941">
    <property type="entry name" value="GGGWT_bact"/>
    <property type="match status" value="1"/>
</dbReference>
<feature type="signal peptide" evidence="6">
    <location>
        <begin position="1"/>
        <end position="18"/>
    </location>
</feature>
<dbReference type="Pfam" id="PF07645">
    <property type="entry name" value="EGF_CA"/>
    <property type="match status" value="1"/>
</dbReference>
<dbReference type="PROSITE" id="PS50026">
    <property type="entry name" value="EGF_3"/>
    <property type="match status" value="2"/>
</dbReference>
<feature type="domain" description="EGF-like" evidence="7">
    <location>
        <begin position="59"/>
        <end position="97"/>
    </location>
</feature>
<evidence type="ECO:0000259" key="9">
    <source>
        <dbReference type="PROSITE" id="PS51406"/>
    </source>
</evidence>
<dbReference type="AlphaFoldDB" id="A0AA39LNI3"/>
<keyword evidence="3" id="KW-0722">Serine protease inhibitor</keyword>
<sequence length="860" mass="95721">MIGRTTLALLLLLGACTARKEQVCDERTGECLSKEHMFNMMNLMRVELAQHEQDLAASNCTICNIKEPCLNGGTCIPLSGSNYGCRCPDDTSGFNCERKIKCRANSCGENAHCYIANHKVNCVCDKGFTGDPFWGCKQHYRQSCASGDPHFTTFDGSYYDYQGTCPYVLSQPCTSLQGFSFYSVKARNKAYHASSHVAYVSEIEVVMHNKTIHVDEDMNLYVDGINTFYPFYYPSRENRMVTVKRIGDQVVIKNDENVQVTFYVGYLCVRVPDIPEFQGKHTLCGLAGNLDGECKDDFIGRQGQEANPHSSDWFNDCRFNFNDEATRQIAKVEDTWRTDTFQGYSQTDACVDGETMANITTHCELTTTSEQCKPIKEAMNATGPFASCMELGYELIDSAYSNCEYDLCYGVESLCGEFKKFVTLCQSTLGNVDLSTWRAETNCKMNCQPHSSYVPCMSACQDTCAQPDSSSQCDQPCLEGCACDPGYVVDTTRNPPACIQIGQCGCVDSNGNPHPANQKWLSNQCSTKNQCVNGTYVHTSYSCPPHAHCGVFGGEEACVCDAGWQWNANRTECVDIDECLTPANCVHGTCTNLPGTYNCSCDTFYVDQKCDAYRPRRHCADLKKYYGFGQDGMYKIAPAYSVNAQPPFSNISVYCEMSSEGGGWTLMSNALSNLMANKTFAEYVAGFGQPEIKDTWLGLDLISQMTQEMETSLKLNLHRCPRSGKPATDTFCTYESFSVLNETTQYAVVIPKPCSGTEANYYDGWVRWNMAGEGPPFVAMDNDNSSLECSSFFQNTGWWFYTTSVCGAANLNGVRYECLNTPPAPEINTFLKWNGNPLHAVQLWLRPKDFPNYDNTPPLP</sequence>
<dbReference type="InterPro" id="IPR001846">
    <property type="entry name" value="VWF_type-D"/>
</dbReference>
<dbReference type="CDD" id="cd00054">
    <property type="entry name" value="EGF_CA"/>
    <property type="match status" value="2"/>
</dbReference>
<accession>A0AA39LNI3</accession>
<dbReference type="SMART" id="SM00181">
    <property type="entry name" value="EGF"/>
    <property type="match status" value="4"/>
</dbReference>
<dbReference type="PANTHER" id="PTHR46160:SF9">
    <property type="entry name" value="PROTEIN PRY2-RELATED"/>
    <property type="match status" value="1"/>
</dbReference>
<feature type="chain" id="PRO_5041393051" evidence="6">
    <location>
        <begin position="19"/>
        <end position="860"/>
    </location>
</feature>
<evidence type="ECO:0000313" key="10">
    <source>
        <dbReference type="EMBL" id="KAK0403534.1"/>
    </source>
</evidence>
<evidence type="ECO:0000259" key="8">
    <source>
        <dbReference type="PROSITE" id="PS51233"/>
    </source>
</evidence>
<dbReference type="Proteomes" id="UP001175271">
    <property type="component" value="Unassembled WGS sequence"/>
</dbReference>
<comment type="similarity">
    <text evidence="1">Belongs to the serine protease inhibitor-like (TIL domain-containing) family.</text>
</comment>
<evidence type="ECO:0000259" key="7">
    <source>
        <dbReference type="PROSITE" id="PS50026"/>
    </source>
</evidence>
<keyword evidence="3" id="KW-0646">Protease inhibitor</keyword>
<dbReference type="PROSITE" id="PS01186">
    <property type="entry name" value="EGF_2"/>
    <property type="match status" value="1"/>
</dbReference>
<dbReference type="InterPro" id="IPR036056">
    <property type="entry name" value="Fibrinogen-like_C"/>
</dbReference>
<evidence type="ECO:0000256" key="2">
    <source>
        <dbReference type="ARBA" id="ARBA00022536"/>
    </source>
</evidence>
<dbReference type="InterPro" id="IPR052749">
    <property type="entry name" value="Alpha-tectorin"/>
</dbReference>
<dbReference type="CDD" id="cd19941">
    <property type="entry name" value="TIL"/>
    <property type="match status" value="1"/>
</dbReference>
<feature type="domain" description="VWFD" evidence="8">
    <location>
        <begin position="141"/>
        <end position="325"/>
    </location>
</feature>
<dbReference type="PANTHER" id="PTHR46160">
    <property type="entry name" value="ALPHA-TECTORIN-RELATED"/>
    <property type="match status" value="1"/>
</dbReference>
<dbReference type="PROSITE" id="PS00022">
    <property type="entry name" value="EGF_1"/>
    <property type="match status" value="1"/>
</dbReference>
<feature type="disulfide bond" evidence="5">
    <location>
        <begin position="601"/>
        <end position="610"/>
    </location>
</feature>
<dbReference type="InterPro" id="IPR002181">
    <property type="entry name" value="Fibrinogen_a/b/g_C_dom"/>
</dbReference>
<dbReference type="InterPro" id="IPR018097">
    <property type="entry name" value="EGF_Ca-bd_CS"/>
</dbReference>
<evidence type="ECO:0000256" key="5">
    <source>
        <dbReference type="PROSITE-ProRule" id="PRU00076"/>
    </source>
</evidence>
<dbReference type="EMBL" id="JAUCMV010000004">
    <property type="protein sequence ID" value="KAK0403534.1"/>
    <property type="molecule type" value="Genomic_DNA"/>
</dbReference>
<feature type="domain" description="Fibrinogen C-terminal" evidence="9">
    <location>
        <begin position="610"/>
        <end position="816"/>
    </location>
</feature>
<dbReference type="InterPro" id="IPR000742">
    <property type="entry name" value="EGF"/>
</dbReference>
<reference evidence="10" key="1">
    <citation type="submission" date="2023-06" db="EMBL/GenBank/DDBJ databases">
        <title>Genomic analysis of the entomopathogenic nematode Steinernema hermaphroditum.</title>
        <authorList>
            <person name="Schwarz E.M."/>
            <person name="Heppert J.K."/>
            <person name="Baniya A."/>
            <person name="Schwartz H.T."/>
            <person name="Tan C.-H."/>
            <person name="Antoshechkin I."/>
            <person name="Sternberg P.W."/>
            <person name="Goodrich-Blair H."/>
            <person name="Dillman A.R."/>
        </authorList>
    </citation>
    <scope>NUCLEOTIDE SEQUENCE</scope>
    <source>
        <strain evidence="10">PS9179</strain>
        <tissue evidence="10">Whole animal</tissue>
    </source>
</reference>
<dbReference type="SMART" id="SM00186">
    <property type="entry name" value="FBG"/>
    <property type="match status" value="1"/>
</dbReference>
<dbReference type="PROSITE" id="PS51233">
    <property type="entry name" value="VWFD"/>
    <property type="match status" value="1"/>
</dbReference>